<dbReference type="AlphaFoldDB" id="A0A4R0N8G0"/>
<dbReference type="Gene3D" id="1.10.10.10">
    <property type="entry name" value="Winged helix-like DNA-binding domain superfamily/Winged helix DNA-binding domain"/>
    <property type="match status" value="1"/>
</dbReference>
<name>A0A4R0N8G0_9SPHI</name>
<organism evidence="5 6">
    <name type="scientific">Pedobacter psychroterrae</name>
    <dbReference type="NCBI Taxonomy" id="2530453"/>
    <lineage>
        <taxon>Bacteria</taxon>
        <taxon>Pseudomonadati</taxon>
        <taxon>Bacteroidota</taxon>
        <taxon>Sphingobacteriia</taxon>
        <taxon>Sphingobacteriales</taxon>
        <taxon>Sphingobacteriaceae</taxon>
        <taxon>Pedobacter</taxon>
    </lineage>
</organism>
<comment type="similarity">
    <text evidence="1">Belongs to the BlaI transcriptional regulatory family.</text>
</comment>
<dbReference type="InterPro" id="IPR036388">
    <property type="entry name" value="WH-like_DNA-bd_sf"/>
</dbReference>
<dbReference type="GO" id="GO:0003677">
    <property type="term" value="F:DNA binding"/>
    <property type="evidence" value="ECO:0007669"/>
    <property type="project" value="UniProtKB-KW"/>
</dbReference>
<keyword evidence="3" id="KW-0238">DNA-binding</keyword>
<dbReference type="EMBL" id="SJSL01000012">
    <property type="protein sequence ID" value="TCC96411.1"/>
    <property type="molecule type" value="Genomic_DNA"/>
</dbReference>
<dbReference type="Pfam" id="PF03965">
    <property type="entry name" value="Penicillinase_R"/>
    <property type="match status" value="1"/>
</dbReference>
<keyword evidence="2" id="KW-0805">Transcription regulation</keyword>
<dbReference type="Proteomes" id="UP000293347">
    <property type="component" value="Unassembled WGS sequence"/>
</dbReference>
<dbReference type="PIRSF" id="PIRSF019455">
    <property type="entry name" value="CopR_AtkY"/>
    <property type="match status" value="1"/>
</dbReference>
<dbReference type="SUPFAM" id="SSF46785">
    <property type="entry name" value="Winged helix' DNA-binding domain"/>
    <property type="match status" value="1"/>
</dbReference>
<accession>A0A4R0N8G0</accession>
<dbReference type="InterPro" id="IPR036390">
    <property type="entry name" value="WH_DNA-bd_sf"/>
</dbReference>
<dbReference type="OrthoDB" id="279010at2"/>
<evidence type="ECO:0000256" key="4">
    <source>
        <dbReference type="ARBA" id="ARBA00023163"/>
    </source>
</evidence>
<dbReference type="RefSeq" id="WP_131598158.1">
    <property type="nucleotide sequence ID" value="NZ_SJSL01000012.1"/>
</dbReference>
<comment type="caution">
    <text evidence="5">The sequence shown here is derived from an EMBL/GenBank/DDBJ whole genome shotgun (WGS) entry which is preliminary data.</text>
</comment>
<dbReference type="Gene3D" id="1.10.4040.10">
    <property type="entry name" value="Penicillinase repressor domain"/>
    <property type="match status" value="1"/>
</dbReference>
<keyword evidence="6" id="KW-1185">Reference proteome</keyword>
<evidence type="ECO:0000256" key="3">
    <source>
        <dbReference type="ARBA" id="ARBA00023125"/>
    </source>
</evidence>
<dbReference type="GO" id="GO:0045892">
    <property type="term" value="P:negative regulation of DNA-templated transcription"/>
    <property type="evidence" value="ECO:0007669"/>
    <property type="project" value="InterPro"/>
</dbReference>
<proteinExistence type="inferred from homology"/>
<gene>
    <name evidence="5" type="ORF">EZ437_21300</name>
</gene>
<evidence type="ECO:0000313" key="5">
    <source>
        <dbReference type="EMBL" id="TCC96411.1"/>
    </source>
</evidence>
<evidence type="ECO:0000256" key="1">
    <source>
        <dbReference type="ARBA" id="ARBA00011046"/>
    </source>
</evidence>
<protein>
    <submittedName>
        <fullName evidence="5">BlaI/MecI/CopY family transcriptional regulator</fullName>
    </submittedName>
</protein>
<reference evidence="5 6" key="1">
    <citation type="submission" date="2019-02" db="EMBL/GenBank/DDBJ databases">
        <title>Pedobacter sp. RP-1-14 sp. nov., isolated from Arctic soil.</title>
        <authorList>
            <person name="Dahal R.H."/>
        </authorList>
    </citation>
    <scope>NUCLEOTIDE SEQUENCE [LARGE SCALE GENOMIC DNA]</scope>
    <source>
        <strain evidence="5 6">RP-1-14</strain>
    </source>
</reference>
<keyword evidence="4" id="KW-0804">Transcription</keyword>
<sequence>MGVLSNLKPTESELEILQILWEKGDCTVRDVHEILGKNKDAGYTTTLKLMQIMHEKGLVTRDTSSKTHIYKALINQQKTEQQLVTKMIDNVFNGSAARLVMQALGNHTASKEEIDSIKKYLDELGNK</sequence>
<evidence type="ECO:0000256" key="2">
    <source>
        <dbReference type="ARBA" id="ARBA00023015"/>
    </source>
</evidence>
<evidence type="ECO:0000313" key="6">
    <source>
        <dbReference type="Proteomes" id="UP000293347"/>
    </source>
</evidence>
<dbReference type="InterPro" id="IPR005650">
    <property type="entry name" value="BlaI_family"/>
</dbReference>